<feature type="transmembrane region" description="Helical" evidence="2">
    <location>
        <begin position="275"/>
        <end position="294"/>
    </location>
</feature>
<feature type="transmembrane region" description="Helical" evidence="2">
    <location>
        <begin position="94"/>
        <end position="115"/>
    </location>
</feature>
<keyword evidence="3" id="KW-0378">Hydrolase</keyword>
<dbReference type="RefSeq" id="WP_282698824.1">
    <property type="nucleotide sequence ID" value="NZ_JABXJJ020000021.1"/>
</dbReference>
<feature type="compositionally biased region" description="Gly residues" evidence="1">
    <location>
        <begin position="474"/>
        <end position="487"/>
    </location>
</feature>
<comment type="caution">
    <text evidence="3">The sequence shown here is derived from an EMBL/GenBank/DDBJ whole genome shotgun (WGS) entry which is preliminary data.</text>
</comment>
<keyword evidence="3" id="KW-0645">Protease</keyword>
<evidence type="ECO:0000313" key="3">
    <source>
        <dbReference type="EMBL" id="MDI5971324.1"/>
    </source>
</evidence>
<reference evidence="3" key="1">
    <citation type="submission" date="2023-05" db="EMBL/GenBank/DDBJ databases">
        <title>Streptantibioticus silvisoli sp. nov., acidotolerant actinomycetes 1 from pine litter.</title>
        <authorList>
            <person name="Swiecimska M."/>
            <person name="Golinska P."/>
            <person name="Sangal V."/>
            <person name="Wachnowicz B."/>
            <person name="Goodfellow M."/>
        </authorList>
    </citation>
    <scope>NUCLEOTIDE SEQUENCE</scope>
    <source>
        <strain evidence="3">SL13</strain>
    </source>
</reference>
<evidence type="ECO:0000256" key="2">
    <source>
        <dbReference type="SAM" id="Phobius"/>
    </source>
</evidence>
<sequence length="531" mass="55581">MPVPDYQQQPQFALPKRWRYKPRRAFWENKALRVGALAAVLALCGLVILAIVRQQTGTEGFLVGLALAVLPVPLLVGTFLWIDHVEPQPLRNLVFAFFWGACAATLVAILANGFAQHVLATTFTATPSQTNTWGATFAAPFIEETSKGTAVLLLFLFRRRHFQGIVDGVVIAGITATGFAFTENILYLGSAFGQDHLAGSGGLGTTLTTFFVRVIMSPFAHPLFTSMTGVGFGVSAMSRPGQARRWLAPVGGWLLAMTLHGTWNGSSSLGPFGFLLVYAAVMLPALVLLAWLAVWSRGNELRLIAVHLPVYALAGWLSPLEPLALSSMKARRIARDLVRRARGPADARAVREYQSFATSLALLRARAARGTPDPDFTQREQELLHHLWQRKALAQPVLTQAAYTIFPPTPWMRQGPWGAPAGGAWGAQGAGGGWGAPGASGAWGAPVGGAWGGAPGAAPGASAGGAWGTAPGASAGGAWGAAAGGTWGAAPQANPWAAPGTGSGRPPQGTWGPPSQQPPDGGGQAPGPWGP</sequence>
<dbReference type="GO" id="GO:0008237">
    <property type="term" value="F:metallopeptidase activity"/>
    <property type="evidence" value="ECO:0007669"/>
    <property type="project" value="UniProtKB-KW"/>
</dbReference>
<feature type="transmembrane region" description="Helical" evidence="2">
    <location>
        <begin position="301"/>
        <end position="318"/>
    </location>
</feature>
<dbReference type="PANTHER" id="PTHR36844">
    <property type="entry name" value="PROTEASE PRSW"/>
    <property type="match status" value="1"/>
</dbReference>
<organism evidence="3">
    <name type="scientific">Streptantibioticus silvisoli</name>
    <dbReference type="NCBI Taxonomy" id="2705255"/>
    <lineage>
        <taxon>Bacteria</taxon>
        <taxon>Bacillati</taxon>
        <taxon>Actinomycetota</taxon>
        <taxon>Actinomycetes</taxon>
        <taxon>Kitasatosporales</taxon>
        <taxon>Streptomycetaceae</taxon>
        <taxon>Streptantibioticus</taxon>
    </lineage>
</organism>
<name>A0AA90KHE6_9ACTN</name>
<keyword evidence="2" id="KW-1133">Transmembrane helix</keyword>
<dbReference type="PANTHER" id="PTHR36844:SF1">
    <property type="entry name" value="PROTEASE PRSW"/>
    <property type="match status" value="1"/>
</dbReference>
<dbReference type="Pfam" id="PF13367">
    <property type="entry name" value="PrsW-protease"/>
    <property type="match status" value="1"/>
</dbReference>
<feature type="transmembrane region" description="Helical" evidence="2">
    <location>
        <begin position="169"/>
        <end position="190"/>
    </location>
</feature>
<gene>
    <name evidence="3" type="ORF">POF50_018605</name>
</gene>
<accession>A0AA90KHE6</accession>
<keyword evidence="2" id="KW-0472">Membrane</keyword>
<keyword evidence="3" id="KW-0482">Metalloprotease</keyword>
<keyword evidence="2" id="KW-0812">Transmembrane</keyword>
<evidence type="ECO:0000256" key="1">
    <source>
        <dbReference type="SAM" id="MobiDB-lite"/>
    </source>
</evidence>
<feature type="transmembrane region" description="Helical" evidence="2">
    <location>
        <begin position="246"/>
        <end position="263"/>
    </location>
</feature>
<dbReference type="InterPro" id="IPR026898">
    <property type="entry name" value="PrsW"/>
</dbReference>
<protein>
    <submittedName>
        <fullName evidence="3">PrsW family intramembrane metalloprotease</fullName>
    </submittedName>
</protein>
<dbReference type="EMBL" id="JABXJJ020000021">
    <property type="protein sequence ID" value="MDI5971324.1"/>
    <property type="molecule type" value="Genomic_DNA"/>
</dbReference>
<feature type="transmembrane region" description="Helical" evidence="2">
    <location>
        <begin position="210"/>
        <end position="234"/>
    </location>
</feature>
<feature type="transmembrane region" description="Helical" evidence="2">
    <location>
        <begin position="31"/>
        <end position="54"/>
    </location>
</feature>
<feature type="region of interest" description="Disordered" evidence="1">
    <location>
        <begin position="474"/>
        <end position="531"/>
    </location>
</feature>
<proteinExistence type="predicted"/>
<feature type="transmembrane region" description="Helical" evidence="2">
    <location>
        <begin position="60"/>
        <end position="82"/>
    </location>
</feature>
<dbReference type="AlphaFoldDB" id="A0AA90KHE6"/>